<keyword evidence="2" id="KW-1185">Reference proteome</keyword>
<evidence type="ECO:0000313" key="2">
    <source>
        <dbReference type="Proteomes" id="UP001152622"/>
    </source>
</evidence>
<dbReference type="EMBL" id="JAINUF010000002">
    <property type="protein sequence ID" value="KAJ8376599.1"/>
    <property type="molecule type" value="Genomic_DNA"/>
</dbReference>
<reference evidence="1" key="1">
    <citation type="journal article" date="2023" name="Science">
        <title>Genome structures resolve the early diversification of teleost fishes.</title>
        <authorList>
            <person name="Parey E."/>
            <person name="Louis A."/>
            <person name="Montfort J."/>
            <person name="Bouchez O."/>
            <person name="Roques C."/>
            <person name="Iampietro C."/>
            <person name="Lluch J."/>
            <person name="Castinel A."/>
            <person name="Donnadieu C."/>
            <person name="Desvignes T."/>
            <person name="Floi Bucao C."/>
            <person name="Jouanno E."/>
            <person name="Wen M."/>
            <person name="Mejri S."/>
            <person name="Dirks R."/>
            <person name="Jansen H."/>
            <person name="Henkel C."/>
            <person name="Chen W.J."/>
            <person name="Zahm M."/>
            <person name="Cabau C."/>
            <person name="Klopp C."/>
            <person name="Thompson A.W."/>
            <person name="Robinson-Rechavi M."/>
            <person name="Braasch I."/>
            <person name="Lecointre G."/>
            <person name="Bobe J."/>
            <person name="Postlethwait J.H."/>
            <person name="Berthelot C."/>
            <person name="Roest Crollius H."/>
            <person name="Guiguen Y."/>
        </authorList>
    </citation>
    <scope>NUCLEOTIDE SEQUENCE</scope>
    <source>
        <strain evidence="1">WJC10195</strain>
    </source>
</reference>
<accession>A0A9Q1G824</accession>
<organism evidence="1 2">
    <name type="scientific">Synaphobranchus kaupii</name>
    <name type="common">Kaup's arrowtooth eel</name>
    <dbReference type="NCBI Taxonomy" id="118154"/>
    <lineage>
        <taxon>Eukaryota</taxon>
        <taxon>Metazoa</taxon>
        <taxon>Chordata</taxon>
        <taxon>Craniata</taxon>
        <taxon>Vertebrata</taxon>
        <taxon>Euteleostomi</taxon>
        <taxon>Actinopterygii</taxon>
        <taxon>Neopterygii</taxon>
        <taxon>Teleostei</taxon>
        <taxon>Anguilliformes</taxon>
        <taxon>Synaphobranchidae</taxon>
        <taxon>Synaphobranchus</taxon>
    </lineage>
</organism>
<gene>
    <name evidence="1" type="ORF">SKAU_G00071790</name>
</gene>
<sequence>MVAEAYSNLGVDLNGWSTEDLGHNWYTLDDSEEEESGTSWIGPHCEWCGNPRRCRVCVLPGDLAEATGPLPCPEVQPEVPPEAIALPERSSRRPCGDVVPGREFGCCPLLNGTATTHRQRHSPALCHNRYR</sequence>
<proteinExistence type="predicted"/>
<dbReference type="Proteomes" id="UP001152622">
    <property type="component" value="Chromosome 2"/>
</dbReference>
<evidence type="ECO:0000313" key="1">
    <source>
        <dbReference type="EMBL" id="KAJ8376599.1"/>
    </source>
</evidence>
<protein>
    <submittedName>
        <fullName evidence="1">Uncharacterized protein</fullName>
    </submittedName>
</protein>
<name>A0A9Q1G824_SYNKA</name>
<dbReference type="AlphaFoldDB" id="A0A9Q1G824"/>
<comment type="caution">
    <text evidence="1">The sequence shown here is derived from an EMBL/GenBank/DDBJ whole genome shotgun (WGS) entry which is preliminary data.</text>
</comment>